<dbReference type="eggNOG" id="ENOG502QY7T">
    <property type="taxonomic scope" value="Eukaryota"/>
</dbReference>
<dbReference type="Gene3D" id="3.90.550.10">
    <property type="entry name" value="Spore Coat Polysaccharide Biosynthesis Protein SpsA, Chain A"/>
    <property type="match status" value="1"/>
</dbReference>
<proteinExistence type="predicted"/>
<dbReference type="HOGENOM" id="CLU_582059_0_0_1"/>
<reference evidence="1 2" key="2">
    <citation type="journal article" date="2008" name="Nature">
        <title>The Phaeodactylum genome reveals the evolutionary history of diatom genomes.</title>
        <authorList>
            <person name="Bowler C."/>
            <person name="Allen A.E."/>
            <person name="Badger J.H."/>
            <person name="Grimwood J."/>
            <person name="Jabbari K."/>
            <person name="Kuo A."/>
            <person name="Maheswari U."/>
            <person name="Martens C."/>
            <person name="Maumus F."/>
            <person name="Otillar R.P."/>
            <person name="Rayko E."/>
            <person name="Salamov A."/>
            <person name="Vandepoele K."/>
            <person name="Beszteri B."/>
            <person name="Gruber A."/>
            <person name="Heijde M."/>
            <person name="Katinka M."/>
            <person name="Mock T."/>
            <person name="Valentin K."/>
            <person name="Verret F."/>
            <person name="Berges J.A."/>
            <person name="Brownlee C."/>
            <person name="Cadoret J.P."/>
            <person name="Chiovitti A."/>
            <person name="Choi C.J."/>
            <person name="Coesel S."/>
            <person name="De Martino A."/>
            <person name="Detter J.C."/>
            <person name="Durkin C."/>
            <person name="Falciatore A."/>
            <person name="Fournet J."/>
            <person name="Haruta M."/>
            <person name="Huysman M.J."/>
            <person name="Jenkins B.D."/>
            <person name="Jiroutova K."/>
            <person name="Jorgensen R.E."/>
            <person name="Joubert Y."/>
            <person name="Kaplan A."/>
            <person name="Kroger N."/>
            <person name="Kroth P.G."/>
            <person name="La Roche J."/>
            <person name="Lindquist E."/>
            <person name="Lommer M."/>
            <person name="Martin-Jezequel V."/>
            <person name="Lopez P.J."/>
            <person name="Lucas S."/>
            <person name="Mangogna M."/>
            <person name="McGinnis K."/>
            <person name="Medlin L.K."/>
            <person name="Montsant A."/>
            <person name="Oudot-Le Secq M.P."/>
            <person name="Napoli C."/>
            <person name="Obornik M."/>
            <person name="Parker M.S."/>
            <person name="Petit J.L."/>
            <person name="Porcel B.M."/>
            <person name="Poulsen N."/>
            <person name="Robison M."/>
            <person name="Rychlewski L."/>
            <person name="Rynearson T.A."/>
            <person name="Schmutz J."/>
            <person name="Shapiro H."/>
            <person name="Siaut M."/>
            <person name="Stanley M."/>
            <person name="Sussman M.R."/>
            <person name="Taylor A.R."/>
            <person name="Vardi A."/>
            <person name="von Dassow P."/>
            <person name="Vyverman W."/>
            <person name="Willis A."/>
            <person name="Wyrwicz L.S."/>
            <person name="Rokhsar D.S."/>
            <person name="Weissenbach J."/>
            <person name="Armbrust E.V."/>
            <person name="Green B.R."/>
            <person name="Van de Peer Y."/>
            <person name="Grigoriev I.V."/>
        </authorList>
    </citation>
    <scope>NUCLEOTIDE SEQUENCE [LARGE SCALE GENOMIC DNA]</scope>
    <source>
        <strain evidence="1 2">CCMP1335</strain>
    </source>
</reference>
<dbReference type="Proteomes" id="UP000001449">
    <property type="component" value="Chromosome 23"/>
</dbReference>
<name>B8CGD1_THAPS</name>
<dbReference type="GeneID" id="7448893"/>
<dbReference type="RefSeq" id="XP_002295244.1">
    <property type="nucleotide sequence ID" value="XM_002295208.1"/>
</dbReference>
<evidence type="ECO:0000313" key="1">
    <source>
        <dbReference type="EMBL" id="EED87548.1"/>
    </source>
</evidence>
<dbReference type="EMBL" id="CM000654">
    <property type="protein sequence ID" value="EED87548.1"/>
    <property type="molecule type" value="Genomic_DNA"/>
</dbReference>
<dbReference type="KEGG" id="tps:THAPSDRAFT_25857"/>
<dbReference type="GO" id="GO:0016757">
    <property type="term" value="F:glycosyltransferase activity"/>
    <property type="evidence" value="ECO:0000318"/>
    <property type="project" value="GO_Central"/>
</dbReference>
<dbReference type="InterPro" id="IPR029044">
    <property type="entry name" value="Nucleotide-diphossugar_trans"/>
</dbReference>
<dbReference type="PaxDb" id="35128-Thaps25857"/>
<accession>B8CGD1</accession>
<keyword evidence="2" id="KW-1185">Reference proteome</keyword>
<evidence type="ECO:0000313" key="2">
    <source>
        <dbReference type="Proteomes" id="UP000001449"/>
    </source>
</evidence>
<evidence type="ECO:0008006" key="3">
    <source>
        <dbReference type="Google" id="ProtNLM"/>
    </source>
</evidence>
<sequence length="470" mass="52630">MSSFSPPATSTTVPSPSIYPKHNSRQLWRCSPTLRKLAIASLFLLTNLIRWETQDSTLSSASFPPSSSSIASTSSSSSLPLATVAYAISITSCNFKLTRRLFDGAAVLKRSIELNSWPKHPHSRYASNFYALVLKQDDGELDECSKILQLAGWEVLLQDNPIVYTNLIKEPEGSSLKAGIGGDGCCGDKELIKLATYKLTNHPIAVHLDLDTLVLHPMDELYNAMHFNSDTVEGKQARMKLGEVVAPTYLNRRSSGNPAMDANITMESILTNMTVNAYFTKDYNMIGSYRHAQRVGVQGGFLVVRPSVATYTSILELIYSGEFYPGHDAGETGWFKSGYGRHIWGSLTIQGLMAYYFDVLEIQHSIELNRCRYNNIADNARVSTFANNPKYPRGTLLPFVRDESNPRYNFVDTTCRDSRESCDDVDCQRFPLEKVRLSHFTYWYCQGEGNYVAMANRNISAFPDHYEVVV</sequence>
<reference evidence="1 2" key="1">
    <citation type="journal article" date="2004" name="Science">
        <title>The genome of the diatom Thalassiosira pseudonana: ecology, evolution, and metabolism.</title>
        <authorList>
            <person name="Armbrust E.V."/>
            <person name="Berges J.A."/>
            <person name="Bowler C."/>
            <person name="Green B.R."/>
            <person name="Martinez D."/>
            <person name="Putnam N.H."/>
            <person name="Zhou S."/>
            <person name="Allen A.E."/>
            <person name="Apt K.E."/>
            <person name="Bechner M."/>
            <person name="Brzezinski M.A."/>
            <person name="Chaal B.K."/>
            <person name="Chiovitti A."/>
            <person name="Davis A.K."/>
            <person name="Demarest M.S."/>
            <person name="Detter J.C."/>
            <person name="Glavina T."/>
            <person name="Goodstein D."/>
            <person name="Hadi M.Z."/>
            <person name="Hellsten U."/>
            <person name="Hildebrand M."/>
            <person name="Jenkins B.D."/>
            <person name="Jurka J."/>
            <person name="Kapitonov V.V."/>
            <person name="Kroger N."/>
            <person name="Lau W.W."/>
            <person name="Lane T.W."/>
            <person name="Larimer F.W."/>
            <person name="Lippmeier J.C."/>
            <person name="Lucas S."/>
            <person name="Medina M."/>
            <person name="Montsant A."/>
            <person name="Obornik M."/>
            <person name="Parker M.S."/>
            <person name="Palenik B."/>
            <person name="Pazour G.J."/>
            <person name="Richardson P.M."/>
            <person name="Rynearson T.A."/>
            <person name="Saito M.A."/>
            <person name="Schwartz D.C."/>
            <person name="Thamatrakoln K."/>
            <person name="Valentin K."/>
            <person name="Vardi A."/>
            <person name="Wilkerson F.P."/>
            <person name="Rokhsar D.S."/>
        </authorList>
    </citation>
    <scope>NUCLEOTIDE SEQUENCE [LARGE SCALE GENOMIC DNA]</scope>
    <source>
        <strain evidence="1 2">CCMP1335</strain>
    </source>
</reference>
<dbReference type="InParanoid" id="B8CGD1"/>
<dbReference type="OMA" id="CRYNNIA"/>
<protein>
    <recommendedName>
        <fullName evidence="3">Nucleotide-diphospho-sugar transferase domain-containing protein</fullName>
    </recommendedName>
</protein>
<dbReference type="AlphaFoldDB" id="B8CGD1"/>
<organism evidence="1 2">
    <name type="scientific">Thalassiosira pseudonana</name>
    <name type="common">Marine diatom</name>
    <name type="synonym">Cyclotella nana</name>
    <dbReference type="NCBI Taxonomy" id="35128"/>
    <lineage>
        <taxon>Eukaryota</taxon>
        <taxon>Sar</taxon>
        <taxon>Stramenopiles</taxon>
        <taxon>Ochrophyta</taxon>
        <taxon>Bacillariophyta</taxon>
        <taxon>Coscinodiscophyceae</taxon>
        <taxon>Thalassiosirophycidae</taxon>
        <taxon>Thalassiosirales</taxon>
        <taxon>Thalassiosiraceae</taxon>
        <taxon>Thalassiosira</taxon>
    </lineage>
</organism>
<gene>
    <name evidence="1" type="ORF">THAPSDRAFT_25857</name>
</gene>